<evidence type="ECO:0000313" key="2">
    <source>
        <dbReference type="EMBL" id="MBC5665212.1"/>
    </source>
</evidence>
<reference evidence="2 3" key="1">
    <citation type="submission" date="2020-08" db="EMBL/GenBank/DDBJ databases">
        <title>Genome public.</title>
        <authorList>
            <person name="Liu C."/>
            <person name="Sun Q."/>
        </authorList>
    </citation>
    <scope>NUCLEOTIDE SEQUENCE [LARGE SCALE GENOMIC DNA]</scope>
    <source>
        <strain evidence="2 3">NSJ-36</strain>
    </source>
</reference>
<dbReference type="EMBL" id="JACOOY010000008">
    <property type="protein sequence ID" value="MBC5665212.1"/>
    <property type="molecule type" value="Genomic_DNA"/>
</dbReference>
<dbReference type="Pfam" id="PF14238">
    <property type="entry name" value="DUF4340"/>
    <property type="match status" value="1"/>
</dbReference>
<comment type="caution">
    <text evidence="2">The sequence shown here is derived from an EMBL/GenBank/DDBJ whole genome shotgun (WGS) entry which is preliminary data.</text>
</comment>
<evidence type="ECO:0000259" key="1">
    <source>
        <dbReference type="Pfam" id="PF14238"/>
    </source>
</evidence>
<dbReference type="RefSeq" id="WP_186855807.1">
    <property type="nucleotide sequence ID" value="NZ_JACOOY010000008.1"/>
</dbReference>
<sequence length="302" mass="33270">MKQKKRMLLLVGILVVLCGAYGGIKAWNNQMKTQKAAKKKAQTVQIIDADDLTKISYKKGNKNMTFVKKNDTWVYEKDKTIKLTQSAVEQITGTVESLTAEQKLDAPDALEDYGLADPAYKVSYETTSGEKGTLDIGNNVGEDYYAKIEEEDTVYTIGSTLVENLQFQLSSFVSLDTVPSISSGNLKKVAVTKNGTTKTYDDEDDLAQLAGGFGTITLTDCADYHVTDKTLGKYGLEIDKRTTATATYKDSSSGKKKTYSVYIGKTDKDGENRYVMPENSKIVYKVSKDVITNMITVSDSDN</sequence>
<protein>
    <submittedName>
        <fullName evidence="2">DUF4340 domain-containing protein</fullName>
    </submittedName>
</protein>
<keyword evidence="3" id="KW-1185">Reference proteome</keyword>
<organism evidence="2 3">
    <name type="scientific">Dorea hominis</name>
    <dbReference type="NCBI Taxonomy" id="2763040"/>
    <lineage>
        <taxon>Bacteria</taxon>
        <taxon>Bacillati</taxon>
        <taxon>Bacillota</taxon>
        <taxon>Clostridia</taxon>
        <taxon>Lachnospirales</taxon>
        <taxon>Lachnospiraceae</taxon>
        <taxon>Dorea</taxon>
    </lineage>
</organism>
<dbReference type="InterPro" id="IPR025641">
    <property type="entry name" value="DUF4340"/>
</dbReference>
<dbReference type="Proteomes" id="UP000647235">
    <property type="component" value="Unassembled WGS sequence"/>
</dbReference>
<feature type="domain" description="DUF4340" evidence="1">
    <location>
        <begin position="73"/>
        <end position="198"/>
    </location>
</feature>
<name>A0ABR7EV34_9FIRM</name>
<evidence type="ECO:0000313" key="3">
    <source>
        <dbReference type="Proteomes" id="UP000647235"/>
    </source>
</evidence>
<gene>
    <name evidence="2" type="ORF">H8S07_07950</name>
</gene>
<accession>A0ABR7EV34</accession>
<proteinExistence type="predicted"/>